<keyword evidence="1" id="KW-0472">Membrane</keyword>
<feature type="transmembrane region" description="Helical" evidence="1">
    <location>
        <begin position="167"/>
        <end position="184"/>
    </location>
</feature>
<dbReference type="RefSeq" id="WP_213295941.1">
    <property type="nucleotide sequence ID" value="NZ_JAGYVZ010000003.1"/>
</dbReference>
<keyword evidence="3" id="KW-1185">Reference proteome</keyword>
<evidence type="ECO:0000313" key="2">
    <source>
        <dbReference type="EMBL" id="MBS7230319.1"/>
    </source>
</evidence>
<proteinExistence type="predicted"/>
<evidence type="ECO:0000256" key="1">
    <source>
        <dbReference type="SAM" id="Phobius"/>
    </source>
</evidence>
<feature type="transmembrane region" description="Helical" evidence="1">
    <location>
        <begin position="143"/>
        <end position="161"/>
    </location>
</feature>
<feature type="transmembrane region" description="Helical" evidence="1">
    <location>
        <begin position="205"/>
        <end position="228"/>
    </location>
</feature>
<dbReference type="Proteomes" id="UP000722625">
    <property type="component" value="Unassembled WGS sequence"/>
</dbReference>
<keyword evidence="1" id="KW-0812">Transmembrane</keyword>
<evidence type="ECO:0000313" key="3">
    <source>
        <dbReference type="Proteomes" id="UP000722625"/>
    </source>
</evidence>
<feature type="transmembrane region" description="Helical" evidence="1">
    <location>
        <begin position="267"/>
        <end position="287"/>
    </location>
</feature>
<comment type="caution">
    <text evidence="2">The sequence shown here is derived from an EMBL/GenBank/DDBJ whole genome shotgun (WGS) entry which is preliminary data.</text>
</comment>
<protein>
    <recommendedName>
        <fullName evidence="4">ABC transporter permease</fullName>
    </recommendedName>
</protein>
<name>A0ABS5P7Q4_9FLAO</name>
<gene>
    <name evidence="2" type="ORF">KHA90_04710</name>
</gene>
<reference evidence="2 3" key="1">
    <citation type="journal article" date="2018" name="Int. J. Syst. Evol. Microbiol.">
        <title>Flavobacterium chryseum sp. nov. and Flavobacterium psychroterrae sp. nov., novel environmental bacteria isolated from Antarctica.</title>
        <authorList>
            <person name="Kralova S."/>
            <person name="Svec P."/>
            <person name="Busse H.J."/>
            <person name="Stankova E."/>
            <person name="Vaczi P."/>
            <person name="Sedlacek I."/>
        </authorList>
    </citation>
    <scope>NUCLEOTIDE SEQUENCE [LARGE SCALE GENOMIC DNA]</scope>
    <source>
        <strain evidence="2 3">CCM 8827</strain>
    </source>
</reference>
<organism evidence="2 3">
    <name type="scientific">Flavobacterium psychroterrae</name>
    <dbReference type="NCBI Taxonomy" id="2133767"/>
    <lineage>
        <taxon>Bacteria</taxon>
        <taxon>Pseudomonadati</taxon>
        <taxon>Bacteroidota</taxon>
        <taxon>Flavobacteriia</taxon>
        <taxon>Flavobacteriales</taxon>
        <taxon>Flavobacteriaceae</taxon>
        <taxon>Flavobacterium</taxon>
    </lineage>
</organism>
<feature type="transmembrane region" description="Helical" evidence="1">
    <location>
        <begin position="75"/>
        <end position="95"/>
    </location>
</feature>
<feature type="transmembrane region" description="Helical" evidence="1">
    <location>
        <begin position="21"/>
        <end position="40"/>
    </location>
</feature>
<keyword evidence="1" id="KW-1133">Transmembrane helix</keyword>
<accession>A0ABS5P7Q4</accession>
<sequence>MIKILHYLFLVRFRKLVSKDDHLAVFLIVLLYFATAFLVYKNYESFRNYMPLFFVDIIAYHLQRRDIEILKLKKNYKTILLTEYIIYSLPFYLVLAAKKEFIVIPGILLFKILLINAPRLNLKIVRYPFDLFNIHWHIVFRTYKLIYVFPFLLALIYVAVIYKNENLILLVFFVLSFIACIPSFEREKREEISINPFSAGKYLFYQLKSTFINTTYLIIPVFIMLCFFQQWEKLLFALIIFIPPLVNVFFKYIYFDNNFLHQITFSFFIASNIFLFGIPILVVPFIYKKAIEKLNIIKTC</sequence>
<evidence type="ECO:0008006" key="4">
    <source>
        <dbReference type="Google" id="ProtNLM"/>
    </source>
</evidence>
<feature type="transmembrane region" description="Helical" evidence="1">
    <location>
        <begin position="101"/>
        <end position="122"/>
    </location>
</feature>
<dbReference type="EMBL" id="JAGYVZ010000003">
    <property type="protein sequence ID" value="MBS7230319.1"/>
    <property type="molecule type" value="Genomic_DNA"/>
</dbReference>
<feature type="transmembrane region" description="Helical" evidence="1">
    <location>
        <begin position="234"/>
        <end position="255"/>
    </location>
</feature>